<keyword evidence="2" id="KW-0255">Endonuclease</keyword>
<feature type="domain" description="Putative restriction endonuclease" evidence="1">
    <location>
        <begin position="17"/>
        <end position="172"/>
    </location>
</feature>
<accession>A0A1I2J5K2</accession>
<evidence type="ECO:0000313" key="2">
    <source>
        <dbReference type="EMBL" id="SFF49298.1"/>
    </source>
</evidence>
<dbReference type="RefSeq" id="WP_093619197.1">
    <property type="nucleotide sequence ID" value="NZ_FONV01000011.1"/>
</dbReference>
<dbReference type="Gene3D" id="3.90.1570.10">
    <property type="entry name" value="tt1808, chain A"/>
    <property type="match status" value="1"/>
</dbReference>
<evidence type="ECO:0000259" key="1">
    <source>
        <dbReference type="Pfam" id="PF05685"/>
    </source>
</evidence>
<evidence type="ECO:0000313" key="3">
    <source>
        <dbReference type="Proteomes" id="UP000199645"/>
    </source>
</evidence>
<dbReference type="GO" id="GO:0004519">
    <property type="term" value="F:endonuclease activity"/>
    <property type="evidence" value="ECO:0007669"/>
    <property type="project" value="UniProtKB-KW"/>
</dbReference>
<dbReference type="PANTHER" id="PTHR35400:SF3">
    <property type="entry name" value="SLL1072 PROTEIN"/>
    <property type="match status" value="1"/>
</dbReference>
<dbReference type="SUPFAM" id="SSF52980">
    <property type="entry name" value="Restriction endonuclease-like"/>
    <property type="match status" value="1"/>
</dbReference>
<dbReference type="PANTHER" id="PTHR35400">
    <property type="entry name" value="SLR1083 PROTEIN"/>
    <property type="match status" value="1"/>
</dbReference>
<protein>
    <submittedName>
        <fullName evidence="2">Endonuclease, Uma2 family (Restriction endonuclease fold)</fullName>
    </submittedName>
</protein>
<keyword evidence="2" id="KW-0540">Nuclease</keyword>
<dbReference type="Pfam" id="PF05685">
    <property type="entry name" value="Uma2"/>
    <property type="match status" value="1"/>
</dbReference>
<dbReference type="AlphaFoldDB" id="A0A1I2J5K2"/>
<dbReference type="InterPro" id="IPR011335">
    <property type="entry name" value="Restrct_endonuc-II-like"/>
</dbReference>
<dbReference type="CDD" id="cd06260">
    <property type="entry name" value="DUF820-like"/>
    <property type="match status" value="1"/>
</dbReference>
<gene>
    <name evidence="2" type="ORF">SAMN05421541_111290</name>
</gene>
<sequence>MTPSLLLGKRTTWTESEFLAIGETPERIELFDGSLHVTPGPTPIHQRFAGKLLITLTPPAESIGLLVFEGINVRVGTNRIPIPDLAITTMIDLEELVVDASAVRLVCEILSPSNATTDRVLKMRYYADAGIPWYLLVAPKTATFTLYKLDGANYREHATASPGELLELTEPVVATIDPADLLPPR</sequence>
<name>A0A1I2J5K2_9ACTN</name>
<reference evidence="2 3" key="1">
    <citation type="submission" date="2016-10" db="EMBL/GenBank/DDBJ databases">
        <authorList>
            <person name="de Groot N.N."/>
        </authorList>
    </citation>
    <scope>NUCLEOTIDE SEQUENCE [LARGE SCALE GENOMIC DNA]</scope>
    <source>
        <strain evidence="2 3">DSM 43019</strain>
    </source>
</reference>
<dbReference type="InterPro" id="IPR012296">
    <property type="entry name" value="Nuclease_put_TT1808"/>
</dbReference>
<dbReference type="EMBL" id="FONV01000011">
    <property type="protein sequence ID" value="SFF49298.1"/>
    <property type="molecule type" value="Genomic_DNA"/>
</dbReference>
<dbReference type="Proteomes" id="UP000199645">
    <property type="component" value="Unassembled WGS sequence"/>
</dbReference>
<dbReference type="InterPro" id="IPR008538">
    <property type="entry name" value="Uma2"/>
</dbReference>
<dbReference type="STRING" id="35752.SAMN05421541_111290"/>
<keyword evidence="2" id="KW-0378">Hydrolase</keyword>
<keyword evidence="3" id="KW-1185">Reference proteome</keyword>
<dbReference type="OrthoDB" id="9799703at2"/>
<organism evidence="2 3">
    <name type="scientific">Actinoplanes philippinensis</name>
    <dbReference type="NCBI Taxonomy" id="35752"/>
    <lineage>
        <taxon>Bacteria</taxon>
        <taxon>Bacillati</taxon>
        <taxon>Actinomycetota</taxon>
        <taxon>Actinomycetes</taxon>
        <taxon>Micromonosporales</taxon>
        <taxon>Micromonosporaceae</taxon>
        <taxon>Actinoplanes</taxon>
    </lineage>
</organism>
<proteinExistence type="predicted"/>